<reference evidence="1" key="1">
    <citation type="submission" date="2022-02" db="EMBL/GenBank/DDBJ databases">
        <authorList>
            <person name="King R."/>
        </authorList>
    </citation>
    <scope>NUCLEOTIDE SEQUENCE</scope>
</reference>
<name>A0A9P0N6V6_SPOLI</name>
<gene>
    <name evidence="1" type="ORF">SPLIT_LOCUS9936</name>
</gene>
<dbReference type="EMBL" id="LR824535">
    <property type="protein sequence ID" value="CAH1644583.1"/>
    <property type="molecule type" value="Genomic_DNA"/>
</dbReference>
<dbReference type="Proteomes" id="UP001153321">
    <property type="component" value="Chromosome 4"/>
</dbReference>
<proteinExistence type="predicted"/>
<sequence>MVRLDRSDTAAPQKTDVKQHKQQVVLCFVVSVRLLQDIIHISFLKFFYQIRCPTLGFSPVSRVLYKHTSSHTYDTQTRNNLWINLSYKVPSGNRTRYTLHGSRLPSHRPNCAVKIRIKSLLLPSRFTLTRFYYNGKQLLSRYISIYAAILQIISHYNNLLDCNRVKAL</sequence>
<evidence type="ECO:0000313" key="1">
    <source>
        <dbReference type="EMBL" id="CAH1644583.1"/>
    </source>
</evidence>
<evidence type="ECO:0000313" key="2">
    <source>
        <dbReference type="Proteomes" id="UP001153321"/>
    </source>
</evidence>
<protein>
    <submittedName>
        <fullName evidence="1">Uncharacterized protein</fullName>
    </submittedName>
</protein>
<organism evidence="1 2">
    <name type="scientific">Spodoptera littoralis</name>
    <name type="common">Egyptian cotton leafworm</name>
    <dbReference type="NCBI Taxonomy" id="7109"/>
    <lineage>
        <taxon>Eukaryota</taxon>
        <taxon>Metazoa</taxon>
        <taxon>Ecdysozoa</taxon>
        <taxon>Arthropoda</taxon>
        <taxon>Hexapoda</taxon>
        <taxon>Insecta</taxon>
        <taxon>Pterygota</taxon>
        <taxon>Neoptera</taxon>
        <taxon>Endopterygota</taxon>
        <taxon>Lepidoptera</taxon>
        <taxon>Glossata</taxon>
        <taxon>Ditrysia</taxon>
        <taxon>Noctuoidea</taxon>
        <taxon>Noctuidae</taxon>
        <taxon>Amphipyrinae</taxon>
        <taxon>Spodoptera</taxon>
    </lineage>
</organism>
<keyword evidence="2" id="KW-1185">Reference proteome</keyword>
<accession>A0A9P0N6V6</accession>
<dbReference type="AlphaFoldDB" id="A0A9P0N6V6"/>